<dbReference type="InterPro" id="IPR036317">
    <property type="entry name" value="Cullin_homology_sf"/>
</dbReference>
<accession>A0A2A2L5E4</accession>
<comment type="caution">
    <text evidence="11">The sequence shown here is derived from an EMBL/GenBank/DDBJ whole genome shotgun (WGS) entry which is preliminary data.</text>
</comment>
<dbReference type="InterPro" id="IPR045093">
    <property type="entry name" value="Cullin"/>
</dbReference>
<dbReference type="PROSITE" id="PS50069">
    <property type="entry name" value="CULLIN_2"/>
    <property type="match status" value="1"/>
</dbReference>
<dbReference type="GO" id="GO:0031625">
    <property type="term" value="F:ubiquitin protein ligase binding"/>
    <property type="evidence" value="ECO:0007669"/>
    <property type="project" value="InterPro"/>
</dbReference>
<dbReference type="FunFam" id="1.20.1310.10:FF:000014">
    <property type="entry name" value="Cullin 5"/>
    <property type="match status" value="1"/>
</dbReference>
<dbReference type="AlphaFoldDB" id="A0A2A2L5E4"/>
<dbReference type="InterPro" id="IPR001373">
    <property type="entry name" value="Cullin_N"/>
</dbReference>
<proteinExistence type="inferred from homology"/>
<keyword evidence="12" id="KW-1185">Reference proteome</keyword>
<feature type="transmembrane region" description="Helical" evidence="9">
    <location>
        <begin position="754"/>
        <end position="776"/>
    </location>
</feature>
<dbReference type="InterPro" id="IPR059120">
    <property type="entry name" value="Cullin-like_AB"/>
</dbReference>
<evidence type="ECO:0000256" key="2">
    <source>
        <dbReference type="ARBA" id="ARBA00006019"/>
    </source>
</evidence>
<keyword evidence="9" id="KW-0812">Transmembrane</keyword>
<reference evidence="11 12" key="1">
    <citation type="journal article" date="2017" name="Curr. Biol.">
        <title>Genome architecture and evolution of a unichromosomal asexual nematode.</title>
        <authorList>
            <person name="Fradin H."/>
            <person name="Zegar C."/>
            <person name="Gutwein M."/>
            <person name="Lucas J."/>
            <person name="Kovtun M."/>
            <person name="Corcoran D."/>
            <person name="Baugh L.R."/>
            <person name="Kiontke K."/>
            <person name="Gunsalus K."/>
            <person name="Fitch D.H."/>
            <person name="Piano F."/>
        </authorList>
    </citation>
    <scope>NUCLEOTIDE SEQUENCE [LARGE SCALE GENOMIC DNA]</scope>
    <source>
        <strain evidence="11">PF1309</strain>
    </source>
</reference>
<dbReference type="SUPFAM" id="SSF75632">
    <property type="entry name" value="Cullin homology domain"/>
    <property type="match status" value="1"/>
</dbReference>
<comment type="pathway">
    <text evidence="1">Protein modification; protein ubiquitination.</text>
</comment>
<evidence type="ECO:0000256" key="8">
    <source>
        <dbReference type="RuleBase" id="RU003829"/>
    </source>
</evidence>
<dbReference type="Gene3D" id="1.20.1310.10">
    <property type="entry name" value="Cullin Repeats"/>
    <property type="match status" value="4"/>
</dbReference>
<organism evidence="11 12">
    <name type="scientific">Diploscapter pachys</name>
    <dbReference type="NCBI Taxonomy" id="2018661"/>
    <lineage>
        <taxon>Eukaryota</taxon>
        <taxon>Metazoa</taxon>
        <taxon>Ecdysozoa</taxon>
        <taxon>Nematoda</taxon>
        <taxon>Chromadorea</taxon>
        <taxon>Rhabditida</taxon>
        <taxon>Rhabditina</taxon>
        <taxon>Rhabditomorpha</taxon>
        <taxon>Rhabditoidea</taxon>
        <taxon>Rhabditidae</taxon>
        <taxon>Diploscapter</taxon>
    </lineage>
</organism>
<evidence type="ECO:0000256" key="3">
    <source>
        <dbReference type="ARBA" id="ARBA00022499"/>
    </source>
</evidence>
<dbReference type="Proteomes" id="UP000218231">
    <property type="component" value="Unassembled WGS sequence"/>
</dbReference>
<dbReference type="SUPFAM" id="SSF74788">
    <property type="entry name" value="Cullin repeat-like"/>
    <property type="match status" value="1"/>
</dbReference>
<evidence type="ECO:0000313" key="11">
    <source>
        <dbReference type="EMBL" id="PAV81399.1"/>
    </source>
</evidence>
<dbReference type="FunFam" id="3.30.230.130:FF:000004">
    <property type="entry name" value="Cullin 5"/>
    <property type="match status" value="1"/>
</dbReference>
<protein>
    <recommendedName>
        <fullName evidence="6">Cullin-5</fullName>
    </recommendedName>
</protein>
<dbReference type="GO" id="GO:0006511">
    <property type="term" value="P:ubiquitin-dependent protein catabolic process"/>
    <property type="evidence" value="ECO:0007669"/>
    <property type="project" value="InterPro"/>
</dbReference>
<dbReference type="Pfam" id="PF26557">
    <property type="entry name" value="Cullin_AB"/>
    <property type="match status" value="1"/>
</dbReference>
<evidence type="ECO:0000256" key="1">
    <source>
        <dbReference type="ARBA" id="ARBA00004906"/>
    </source>
</evidence>
<sequence length="794" mass="92634">MSESVVDDRGSDVNDTTTRMMTAKQDKEINFNDEWPSAQKTVIALLNQTHVPKVEWQDLFWWVYRVTSWIDPGGNQLIRNALSQNIERYVVDAASRIQAKSHESDEDLLRVYISEWSKFYEQANILPLPFKNVESQQVGHGIRTTEPRLPKIRQIMFEFWNQLIFAECSDRLLTAAIQLVERERSGENFDTRLVIGVRQSFVTMYDYELLEDEITDIYNQKFERMFIDETVKFYRARACQFLDDNGVINYMTYADAKLEEEFHRANRYLENEKSVHRLIENCVDVLVIAYQDVILAECSRLISENDVEKLKLMYRLIRRTHNGIDLVLKYIDEHIRSEGLRDMHENAETISSDPEKYVQQLLAMFEKFSALVRDGFLDDARLLTARDKAFREVINDTSIFKLELSKRGGTSRNVESKCAELLANYCDLLLRRTQLSKRLTSEQIEEKLNQVLLVLKYVNNKDVFMRFHKAHLSRRLILEVSADQEKEEYMIDKLRENGMPSDLVNKLSRMLQDIEVNKDINSNFKKSLIGRNNNKTQSDLINLKVLNYGAWGRSGTGGGSERMRVSLPRELEDFVLEIEDFYKKQYAGRKLMWMHHWSHGTMIFDTVPGGHFDLEVTTFQMAVLFAFNDRAHEKLTLETMRLATELPDTELVKTLFSLVAFPKMKSQVLLCDNPSTPKSPRDFTDSTVFYINHDFHLIKNGKPQTRGKVNLIGRLQLTMEPTADKEHEEIIALREFRVQEAIVKVNNFSDFLKIAVYTCLSFIALICAVDIFYLWIVETCVRKCSISMALFLKF</sequence>
<evidence type="ECO:0000256" key="4">
    <source>
        <dbReference type="ARBA" id="ARBA00022786"/>
    </source>
</evidence>
<name>A0A2A2L5E4_9BILA</name>
<dbReference type="FunFam" id="1.20.1310.10:FF:000009">
    <property type="entry name" value="Cullin 5"/>
    <property type="match status" value="1"/>
</dbReference>
<evidence type="ECO:0000256" key="6">
    <source>
        <dbReference type="ARBA" id="ARBA00040451"/>
    </source>
</evidence>
<dbReference type="Gene3D" id="3.30.230.130">
    <property type="entry name" value="Cullin, Chain C, Domain 2"/>
    <property type="match status" value="1"/>
</dbReference>
<evidence type="ECO:0000259" key="10">
    <source>
        <dbReference type="PROSITE" id="PS50069"/>
    </source>
</evidence>
<keyword evidence="9" id="KW-1133">Transmembrane helix</keyword>
<feature type="domain" description="Cullin family profile" evidence="10">
    <location>
        <begin position="417"/>
        <end position="659"/>
    </location>
</feature>
<keyword evidence="9" id="KW-0472">Membrane</keyword>
<comment type="similarity">
    <text evidence="2 7 8">Belongs to the cullin family.</text>
</comment>
<evidence type="ECO:0000256" key="5">
    <source>
        <dbReference type="ARBA" id="ARBA00022843"/>
    </source>
</evidence>
<dbReference type="EMBL" id="LIAE01007181">
    <property type="protein sequence ID" value="PAV81399.1"/>
    <property type="molecule type" value="Genomic_DNA"/>
</dbReference>
<keyword evidence="5" id="KW-0832">Ubl conjugation</keyword>
<keyword evidence="4" id="KW-0833">Ubl conjugation pathway</keyword>
<evidence type="ECO:0000256" key="7">
    <source>
        <dbReference type="PROSITE-ProRule" id="PRU00330"/>
    </source>
</evidence>
<dbReference type="STRING" id="2018661.A0A2A2L5E4"/>
<dbReference type="SMART" id="SM00182">
    <property type="entry name" value="CULLIN"/>
    <property type="match status" value="1"/>
</dbReference>
<dbReference type="OrthoDB" id="27073at2759"/>
<dbReference type="InterPro" id="IPR016158">
    <property type="entry name" value="Cullin_homology"/>
</dbReference>
<dbReference type="Pfam" id="PF00888">
    <property type="entry name" value="Cullin"/>
    <property type="match status" value="1"/>
</dbReference>
<gene>
    <name evidence="11" type="ORF">WR25_24692</name>
</gene>
<evidence type="ECO:0000313" key="12">
    <source>
        <dbReference type="Proteomes" id="UP000218231"/>
    </source>
</evidence>
<keyword evidence="3" id="KW-1017">Isopeptide bond</keyword>
<evidence type="ECO:0000256" key="9">
    <source>
        <dbReference type="SAM" id="Phobius"/>
    </source>
</evidence>
<dbReference type="PANTHER" id="PTHR11932">
    <property type="entry name" value="CULLIN"/>
    <property type="match status" value="1"/>
</dbReference>
<dbReference type="InterPro" id="IPR016159">
    <property type="entry name" value="Cullin_repeat-like_dom_sf"/>
</dbReference>